<keyword evidence="1" id="KW-0812">Transmembrane</keyword>
<proteinExistence type="predicted"/>
<dbReference type="Proteomes" id="UP000183496">
    <property type="component" value="Unassembled WGS sequence"/>
</dbReference>
<organism evidence="2 3">
    <name type="scientific">Myroides profundi</name>
    <dbReference type="NCBI Taxonomy" id="480520"/>
    <lineage>
        <taxon>Bacteria</taxon>
        <taxon>Pseudomonadati</taxon>
        <taxon>Bacteroidota</taxon>
        <taxon>Flavobacteriia</taxon>
        <taxon>Flavobacteriales</taxon>
        <taxon>Flavobacteriaceae</taxon>
        <taxon>Myroides</taxon>
    </lineage>
</organism>
<gene>
    <name evidence="2" type="ORF">SAMN04488089_101338</name>
</gene>
<accession>A0AAJ5BCI1</accession>
<keyword evidence="3" id="KW-1185">Reference proteome</keyword>
<feature type="transmembrane region" description="Helical" evidence="1">
    <location>
        <begin position="232"/>
        <end position="254"/>
    </location>
</feature>
<protein>
    <submittedName>
        <fullName evidence="2">Uncharacterized protein</fullName>
    </submittedName>
</protein>
<evidence type="ECO:0000313" key="3">
    <source>
        <dbReference type="Proteomes" id="UP000183496"/>
    </source>
</evidence>
<name>A0AAJ5BCI1_MYRPR</name>
<comment type="caution">
    <text evidence="2">The sequence shown here is derived from an EMBL/GenBank/DDBJ whole genome shotgun (WGS) entry which is preliminary data.</text>
</comment>
<dbReference type="AlphaFoldDB" id="A0AAJ5BCI1"/>
<dbReference type="RefSeq" id="WP_052472614.1">
    <property type="nucleotide sequence ID" value="NZ_CP010817.1"/>
</dbReference>
<dbReference type="EMBL" id="FOFY01000001">
    <property type="protein sequence ID" value="SEQ02226.1"/>
    <property type="molecule type" value="Genomic_DNA"/>
</dbReference>
<dbReference type="KEGG" id="mpw:MPR_0155"/>
<keyword evidence="1" id="KW-1133">Transmembrane helix</keyword>
<keyword evidence="1" id="KW-0472">Membrane</keyword>
<feature type="transmembrane region" description="Helical" evidence="1">
    <location>
        <begin position="209"/>
        <end position="226"/>
    </location>
</feature>
<reference evidence="2 3" key="1">
    <citation type="submission" date="2016-10" db="EMBL/GenBank/DDBJ databases">
        <authorList>
            <person name="Varghese N."/>
            <person name="Submissions S."/>
        </authorList>
    </citation>
    <scope>NUCLEOTIDE SEQUENCE [LARGE SCALE GENOMIC DNA]</scope>
    <source>
        <strain evidence="3">DSM 19823 / KCTC 23066 / CCTCC M 208030 / D25</strain>
    </source>
</reference>
<sequence length="267" mass="31001">MANYTYLSIKKDEENTFLFEGKNTLPFFWICLLDITILKEKQPIWEQLIISEEEDSNDEYEESEYTISPTDIILPKKTFNTNAENRRTFISKYAPESLPLYDDFISCINNNLYEDAVVCIELVEYIGFYDTVQSFVDTITSELRALDALDLEAILYLDTHDIINGGTGFTSIDNKAFSELENYKQAKIFRNKNTIKDTPYEKGDIMSSIYLLLICITFSGITYWMYIEDSPLFAVIFIGSLNLFFYYISFKALLESIKKKIAKTTQL</sequence>
<evidence type="ECO:0000256" key="1">
    <source>
        <dbReference type="SAM" id="Phobius"/>
    </source>
</evidence>
<evidence type="ECO:0000313" key="2">
    <source>
        <dbReference type="EMBL" id="SEQ02226.1"/>
    </source>
</evidence>